<dbReference type="SUPFAM" id="SSF56112">
    <property type="entry name" value="Protein kinase-like (PK-like)"/>
    <property type="match status" value="1"/>
</dbReference>
<dbReference type="InterPro" id="IPR011009">
    <property type="entry name" value="Kinase-like_dom_sf"/>
</dbReference>
<evidence type="ECO:0000313" key="3">
    <source>
        <dbReference type="EMBL" id="RFZ92882.1"/>
    </source>
</evidence>
<keyword evidence="4" id="KW-1185">Reference proteome</keyword>
<dbReference type="Proteomes" id="UP000264217">
    <property type="component" value="Unassembled WGS sequence"/>
</dbReference>
<evidence type="ECO:0000259" key="2">
    <source>
        <dbReference type="Pfam" id="PF01636"/>
    </source>
</evidence>
<dbReference type="OrthoDB" id="1494829at2"/>
<feature type="domain" description="Aminoglycoside phosphotransferase" evidence="2">
    <location>
        <begin position="265"/>
        <end position="324"/>
    </location>
</feature>
<reference evidence="3 4" key="1">
    <citation type="submission" date="2018-08" db="EMBL/GenBank/DDBJ databases">
        <title>Mucilaginibacter sp. MYSH2.</title>
        <authorList>
            <person name="Seo T."/>
        </authorList>
    </citation>
    <scope>NUCLEOTIDE SEQUENCE [LARGE SCALE GENOMIC DNA]</scope>
    <source>
        <strain evidence="3 4">MYSH2</strain>
    </source>
</reference>
<organism evidence="3 4">
    <name type="scientific">Mucilaginibacter conchicola</name>
    <dbReference type="NCBI Taxonomy" id="2303333"/>
    <lineage>
        <taxon>Bacteria</taxon>
        <taxon>Pseudomonadati</taxon>
        <taxon>Bacteroidota</taxon>
        <taxon>Sphingobacteriia</taxon>
        <taxon>Sphingobacteriales</taxon>
        <taxon>Sphingobacteriaceae</taxon>
        <taxon>Mucilaginibacter</taxon>
    </lineage>
</organism>
<feature type="region of interest" description="Disordered" evidence="1">
    <location>
        <begin position="34"/>
        <end position="68"/>
    </location>
</feature>
<dbReference type="InterPro" id="IPR002575">
    <property type="entry name" value="Aminoglycoside_PTrfase"/>
</dbReference>
<dbReference type="AlphaFoldDB" id="A0A372NUV8"/>
<protein>
    <recommendedName>
        <fullName evidence="2">Aminoglycoside phosphotransferase domain-containing protein</fullName>
    </recommendedName>
</protein>
<gene>
    <name evidence="3" type="ORF">D0C36_15945</name>
</gene>
<name>A0A372NUV8_9SPHI</name>
<dbReference type="RefSeq" id="WP_117392591.1">
    <property type="nucleotide sequence ID" value="NZ_QWDC01000002.1"/>
</dbReference>
<evidence type="ECO:0000256" key="1">
    <source>
        <dbReference type="SAM" id="MobiDB-lite"/>
    </source>
</evidence>
<accession>A0A372NUV8</accession>
<dbReference type="EMBL" id="QWDC01000002">
    <property type="protein sequence ID" value="RFZ92882.1"/>
    <property type="molecule type" value="Genomic_DNA"/>
</dbReference>
<dbReference type="Pfam" id="PF01636">
    <property type="entry name" value="APH"/>
    <property type="match status" value="1"/>
</dbReference>
<proteinExistence type="predicted"/>
<evidence type="ECO:0000313" key="4">
    <source>
        <dbReference type="Proteomes" id="UP000264217"/>
    </source>
</evidence>
<dbReference type="Gene3D" id="3.90.1200.10">
    <property type="match status" value="1"/>
</dbReference>
<sequence length="429" mass="48024">MSIHTLNLHLTAVTLAKYFEAVYPELSPVKPDKAKINEKSAGNSFTGNKNTSPKQKQKALTTLTGENATSRQKEITDELLRAALLNGLDPKHLYSSISQPVSEGSAAQLVGLVSAEIGFAIKVDEDEKILREAGNLQMVAYRANLSQDFRNRFPKVYAVRTEKPYGYIMEKFEGTSFAKMLWPRENDPQLNAMVMDNILSLLFGAYLSSVNANLKPNIRTIYLGRIDERLKSAAEKSSEFKTLTEGGLEINGTYYHAPHEYIRSIENNIDKLGVSFATFVHGDCHPENIIVSVNKDLQPNIRFIDPKDWLEGDYVFDLGKLCHYLLATGPIQKSEKKPTPILDLLKRQISYELDNSGTKTLVEKALAKGRSFAIKHNDASFEIRYLLSMASNLLGLPVMRLKNKERDAALILYAEGIKYLAQCSEALNK</sequence>
<comment type="caution">
    <text evidence="3">The sequence shown here is derived from an EMBL/GenBank/DDBJ whole genome shotgun (WGS) entry which is preliminary data.</text>
</comment>
<feature type="compositionally biased region" description="Polar residues" evidence="1">
    <location>
        <begin position="40"/>
        <end position="68"/>
    </location>
</feature>